<dbReference type="GO" id="GO:0003735">
    <property type="term" value="F:structural constituent of ribosome"/>
    <property type="evidence" value="ECO:0007669"/>
    <property type="project" value="TreeGrafter"/>
</dbReference>
<keyword evidence="4" id="KW-0689">Ribosomal protein</keyword>
<dbReference type="EMBL" id="CATQJA010002709">
    <property type="protein sequence ID" value="CAJ0587169.1"/>
    <property type="molecule type" value="Genomic_DNA"/>
</dbReference>
<evidence type="ECO:0000256" key="6">
    <source>
        <dbReference type="ARBA" id="ARBA00023274"/>
    </source>
</evidence>
<comment type="caution">
    <text evidence="10">The sequence shown here is derived from an EMBL/GenBank/DDBJ whole genome shotgun (WGS) entry which is preliminary data.</text>
</comment>
<dbReference type="AlphaFoldDB" id="A0AA36DGD7"/>
<evidence type="ECO:0000256" key="1">
    <source>
        <dbReference type="ARBA" id="ARBA00004173"/>
    </source>
</evidence>
<dbReference type="SUPFAM" id="SSF52540">
    <property type="entry name" value="P-loop containing nucleoside triphosphate hydrolases"/>
    <property type="match status" value="1"/>
</dbReference>
<keyword evidence="11" id="KW-1185">Reference proteome</keyword>
<protein>
    <recommendedName>
        <fullName evidence="7">Small ribosomal subunit protein mS29</fullName>
    </recommendedName>
</protein>
<feature type="region of interest" description="Disordered" evidence="8">
    <location>
        <begin position="468"/>
        <end position="491"/>
    </location>
</feature>
<dbReference type="GO" id="GO:0005763">
    <property type="term" value="C:mitochondrial small ribosomal subunit"/>
    <property type="evidence" value="ECO:0007669"/>
    <property type="project" value="TreeGrafter"/>
</dbReference>
<dbReference type="Pfam" id="PF10236">
    <property type="entry name" value="DAP3"/>
    <property type="match status" value="1"/>
</dbReference>
<dbReference type="InterPro" id="IPR027417">
    <property type="entry name" value="P-loop_NTPase"/>
</dbReference>
<evidence type="ECO:0000313" key="10">
    <source>
        <dbReference type="EMBL" id="CAJ0587169.1"/>
    </source>
</evidence>
<dbReference type="PRINTS" id="PR01716">
    <property type="entry name" value="DEATHASSOCP3"/>
</dbReference>
<evidence type="ECO:0000256" key="5">
    <source>
        <dbReference type="ARBA" id="ARBA00023128"/>
    </source>
</evidence>
<dbReference type="PROSITE" id="PS51673">
    <property type="entry name" value="SUZ"/>
    <property type="match status" value="1"/>
</dbReference>
<accession>A0AA36DGD7</accession>
<feature type="region of interest" description="Disordered" evidence="8">
    <location>
        <begin position="826"/>
        <end position="858"/>
    </location>
</feature>
<evidence type="ECO:0000256" key="8">
    <source>
        <dbReference type="SAM" id="MobiDB-lite"/>
    </source>
</evidence>
<evidence type="ECO:0000256" key="2">
    <source>
        <dbReference type="ARBA" id="ARBA00009863"/>
    </source>
</evidence>
<feature type="compositionally biased region" description="Pro residues" evidence="8">
    <location>
        <begin position="512"/>
        <end position="525"/>
    </location>
</feature>
<comment type="similarity">
    <text evidence="2">Belongs to the mitochondrion-specific ribosomal protein mS29 family.</text>
</comment>
<comment type="subcellular location">
    <subcellularLocation>
        <location evidence="1">Mitochondrion</location>
    </subcellularLocation>
</comment>
<evidence type="ECO:0000256" key="3">
    <source>
        <dbReference type="ARBA" id="ARBA00022946"/>
    </source>
</evidence>
<feature type="compositionally biased region" description="Basic residues" evidence="8">
    <location>
        <begin position="847"/>
        <end position="858"/>
    </location>
</feature>
<dbReference type="PANTHER" id="PTHR12810:SF0">
    <property type="entry name" value="SMALL RIBOSOMAL SUBUNIT PROTEIN MS29"/>
    <property type="match status" value="1"/>
</dbReference>
<proteinExistence type="inferred from homology"/>
<reference evidence="10" key="1">
    <citation type="submission" date="2023-06" db="EMBL/GenBank/DDBJ databases">
        <authorList>
            <person name="Delattre M."/>
        </authorList>
    </citation>
    <scope>NUCLEOTIDE SEQUENCE</scope>
    <source>
        <strain evidence="10">AF72</strain>
    </source>
</reference>
<dbReference type="InterPro" id="IPR008092">
    <property type="entry name" value="Ribosomal_mS29_met"/>
</dbReference>
<keyword evidence="3" id="KW-0809">Transit peptide</keyword>
<dbReference type="PANTHER" id="PTHR12810">
    <property type="entry name" value="MITOCHONDRIAL 28S RIBOSOMAL PROTEIN S29"/>
    <property type="match status" value="1"/>
</dbReference>
<keyword evidence="5" id="KW-0496">Mitochondrion</keyword>
<dbReference type="InterPro" id="IPR024771">
    <property type="entry name" value="SUZ"/>
</dbReference>
<evidence type="ECO:0000256" key="4">
    <source>
        <dbReference type="ARBA" id="ARBA00022980"/>
    </source>
</evidence>
<sequence>MRRGRWLLNVSKRAYTACTLPPAQFGLENAGQLYEIPKDQCERLHFNKFLPSTMVKQVQTLGECVSMIRQPLLEVSNIIKVARPTFPAIRICLWGPFGTGKSMTLHQAVHLAHTDGWVIIYQKSATEITRRVKEVEMSSYITGRINDPSRATEILQVFKHQNAPLWKRLAELQTSKEYIWTKNDKTEKGKPITEIAEMGLSAPYLATDCVGALFRELKHYASSGEIKVLVAIDDANSLWGKTLVKKADRTYAKPHELALVNHYRNLLTNEWSNGATLLISDVHDKLTVPLNTPLELFGDEGFDFIDPFIPIETLLYTKEETDTIYDYYMEKGWLTTQGAQNNVGRIQIRELAGYNPYNYERLCAFVNIHPGSSAMSLDTGNYDSAEVADSWEDNPDKAVEVLAEKMKQVQIMKRSDAERKALAERTQKEKDEKLEVDRIEKERRVAMGLSTEGRDTSPPIQMKLMRRKADAPKIEPDEEANKKPQKSLEERTADYHKARTRIFGEDYKPEAEPTPAPVLNPPPRSKSPEVVTVRPAPTRGNTQIPLRQPPGFQQVPMQHMQANPFHNGYTSPITMPNHYGAMLDGTAWQGTRVAEEPMRNNITSKPSFPTPIPPQKAIKFNASAPPFCPRQDTPPMDEMCGDQTNISDDYEHLMPVPPHLLNNMPNPYLVVSSQYTPPHPQPSPSQIISVTQVQMVQSQPFPQPYPAAYIGSSGFAGPTPNEYQQGYNVTPCAGTAPMEYGHHRPGEYIVAGQHPRSPGQPVYFDPSKPPPHHVVPGASQCYSAAPSNSAIYYLPASQQPAPVQPAPLPLMSINTMPPPDFQRVAANCDFYNDQHGKQPSGGTRQHNGQKKRSRPKKN</sequence>
<organism evidence="10 11">
    <name type="scientific">Mesorhabditis spiculigera</name>
    <dbReference type="NCBI Taxonomy" id="96644"/>
    <lineage>
        <taxon>Eukaryota</taxon>
        <taxon>Metazoa</taxon>
        <taxon>Ecdysozoa</taxon>
        <taxon>Nematoda</taxon>
        <taxon>Chromadorea</taxon>
        <taxon>Rhabditida</taxon>
        <taxon>Rhabditina</taxon>
        <taxon>Rhabditomorpha</taxon>
        <taxon>Rhabditoidea</taxon>
        <taxon>Rhabditidae</taxon>
        <taxon>Mesorhabditinae</taxon>
        <taxon>Mesorhabditis</taxon>
    </lineage>
</organism>
<keyword evidence="6" id="KW-0687">Ribonucleoprotein</keyword>
<gene>
    <name evidence="10" type="ORF">MSPICULIGERA_LOCUS25146</name>
</gene>
<evidence type="ECO:0000259" key="9">
    <source>
        <dbReference type="PROSITE" id="PS51673"/>
    </source>
</evidence>
<dbReference type="InterPro" id="IPR019368">
    <property type="entry name" value="Ribosomal_mS29"/>
</dbReference>
<dbReference type="GO" id="GO:0006915">
    <property type="term" value="P:apoptotic process"/>
    <property type="evidence" value="ECO:0007669"/>
    <property type="project" value="InterPro"/>
</dbReference>
<dbReference type="Pfam" id="PF12752">
    <property type="entry name" value="SUZ"/>
    <property type="match status" value="1"/>
</dbReference>
<dbReference type="Proteomes" id="UP001177023">
    <property type="component" value="Unassembled WGS sequence"/>
</dbReference>
<feature type="region of interest" description="Disordered" evidence="8">
    <location>
        <begin position="506"/>
        <end position="531"/>
    </location>
</feature>
<evidence type="ECO:0000313" key="11">
    <source>
        <dbReference type="Proteomes" id="UP001177023"/>
    </source>
</evidence>
<name>A0AA36DGD7_9BILA</name>
<feature type="domain" description="SUZ" evidence="9">
    <location>
        <begin position="438"/>
        <end position="507"/>
    </location>
</feature>
<evidence type="ECO:0000256" key="7">
    <source>
        <dbReference type="ARBA" id="ARBA00035140"/>
    </source>
</evidence>
<feature type="non-terminal residue" evidence="10">
    <location>
        <position position="1"/>
    </location>
</feature>